<accession>A0A243QEX4</accession>
<gene>
    <name evidence="6" type="ORF">CA982_03555</name>
</gene>
<comment type="caution">
    <text evidence="6">The sequence shown here is derived from an EMBL/GenBank/DDBJ whole genome shotgun (WGS) entry which is preliminary data.</text>
</comment>
<dbReference type="GO" id="GO:0006355">
    <property type="term" value="P:regulation of DNA-templated transcription"/>
    <property type="evidence" value="ECO:0007669"/>
    <property type="project" value="InterPro"/>
</dbReference>
<evidence type="ECO:0000256" key="4">
    <source>
        <dbReference type="SAM" id="MobiDB-lite"/>
    </source>
</evidence>
<keyword evidence="7" id="KW-1185">Reference proteome</keyword>
<dbReference type="Pfam" id="PF00196">
    <property type="entry name" value="GerE"/>
    <property type="match status" value="1"/>
</dbReference>
<evidence type="ECO:0000256" key="1">
    <source>
        <dbReference type="ARBA" id="ARBA00023015"/>
    </source>
</evidence>
<keyword evidence="2" id="KW-0238">DNA-binding</keyword>
<dbReference type="EMBL" id="NGFO01000003">
    <property type="protein sequence ID" value="OUC80282.1"/>
    <property type="molecule type" value="Genomic_DNA"/>
</dbReference>
<evidence type="ECO:0000313" key="7">
    <source>
        <dbReference type="Proteomes" id="UP000194632"/>
    </source>
</evidence>
<feature type="compositionally biased region" description="Basic and acidic residues" evidence="4">
    <location>
        <begin position="324"/>
        <end position="336"/>
    </location>
</feature>
<dbReference type="PANTHER" id="PTHR44688:SF16">
    <property type="entry name" value="DNA-BINDING TRANSCRIPTIONAL ACTIVATOR DEVR_DOSR"/>
    <property type="match status" value="1"/>
</dbReference>
<dbReference type="InterPro" id="IPR016032">
    <property type="entry name" value="Sig_transdc_resp-reg_C-effctor"/>
</dbReference>
<evidence type="ECO:0000313" key="6">
    <source>
        <dbReference type="EMBL" id="OUC80282.1"/>
    </source>
</evidence>
<organism evidence="6 7">
    <name type="scientific">Gordonia lacunae</name>
    <dbReference type="NCBI Taxonomy" id="417102"/>
    <lineage>
        <taxon>Bacteria</taxon>
        <taxon>Bacillati</taxon>
        <taxon>Actinomycetota</taxon>
        <taxon>Actinomycetes</taxon>
        <taxon>Mycobacteriales</taxon>
        <taxon>Gordoniaceae</taxon>
        <taxon>Gordonia</taxon>
    </lineage>
</organism>
<dbReference type="PROSITE" id="PS00622">
    <property type="entry name" value="HTH_LUXR_1"/>
    <property type="match status" value="1"/>
</dbReference>
<evidence type="ECO:0000259" key="5">
    <source>
        <dbReference type="PROSITE" id="PS50043"/>
    </source>
</evidence>
<dbReference type="PRINTS" id="PR00038">
    <property type="entry name" value="HTHLUXR"/>
</dbReference>
<dbReference type="InterPro" id="IPR000792">
    <property type="entry name" value="Tscrpt_reg_LuxR_C"/>
</dbReference>
<dbReference type="Proteomes" id="UP000194632">
    <property type="component" value="Unassembled WGS sequence"/>
</dbReference>
<reference evidence="6 7" key="1">
    <citation type="submission" date="2017-05" db="EMBL/GenBank/DDBJ databases">
        <title>Biotechnological potential of actinobacteria isolated from South African environments.</title>
        <authorList>
            <person name="Le Roes-Hill M."/>
            <person name="Prins A."/>
            <person name="Durrell K.A."/>
        </authorList>
    </citation>
    <scope>NUCLEOTIDE SEQUENCE [LARGE SCALE GENOMIC DNA]</scope>
    <source>
        <strain evidence="6">BS2</strain>
    </source>
</reference>
<keyword evidence="1" id="KW-0805">Transcription regulation</keyword>
<proteinExistence type="predicted"/>
<evidence type="ECO:0000256" key="3">
    <source>
        <dbReference type="ARBA" id="ARBA00023163"/>
    </source>
</evidence>
<dbReference type="SUPFAM" id="SSF55781">
    <property type="entry name" value="GAF domain-like"/>
    <property type="match status" value="1"/>
</dbReference>
<dbReference type="PROSITE" id="PS50043">
    <property type="entry name" value="HTH_LUXR_2"/>
    <property type="match status" value="1"/>
</dbReference>
<dbReference type="GO" id="GO:0003677">
    <property type="term" value="F:DNA binding"/>
    <property type="evidence" value="ECO:0007669"/>
    <property type="project" value="UniProtKB-KW"/>
</dbReference>
<dbReference type="STRING" id="417102.CA982_03555"/>
<dbReference type="AlphaFoldDB" id="A0A243QEX4"/>
<dbReference type="SMART" id="SM00421">
    <property type="entry name" value="HTH_LUXR"/>
    <property type="match status" value="1"/>
</dbReference>
<feature type="region of interest" description="Disordered" evidence="4">
    <location>
        <begin position="324"/>
        <end position="345"/>
    </location>
</feature>
<dbReference type="SUPFAM" id="SSF46894">
    <property type="entry name" value="C-terminal effector domain of the bipartite response regulators"/>
    <property type="match status" value="1"/>
</dbReference>
<dbReference type="Gene3D" id="1.10.10.10">
    <property type="entry name" value="Winged helix-like DNA-binding domain superfamily/Winged helix DNA-binding domain"/>
    <property type="match status" value="1"/>
</dbReference>
<protein>
    <recommendedName>
        <fullName evidence="5">HTH luxR-type domain-containing protein</fullName>
    </recommendedName>
</protein>
<sequence length="411" mass="45314">MSATIRTAGIRRSLQSIGNVMLHLAETASEASTFAWPIHSASIRPLYGSERLTDDVVVQALDTLRMVRSRVAGHVSPARVDAWLSSQHLSDVTGVERFVARSWLETTSVLNSAHDLSPAEVTDLVTVLNRLRDLEAATISHRRSSAASLHQRSVNALFAVSCASSRPALIRSIPEQAATLGFDRVLFSTVASGSWRPRSAFNRDDSDWASRYLTERAAAYRIPSAAAKRHTVRVDAATMLEHQQREFGYALWKRSKSKNFWMIPLIHSHRVVGMIHADCHLSDRLPTQTEIAALQDFCRQVAPLVAQMTIEGTTVTSFPRGLAERESTSDSQRLHVVDPGGPSSRSTLSLREIEVVTLMAEGLTNLQIGRRLTITEGTVKSHVKRILKKTGSANRAEAVAYWLKSPPGRQA</sequence>
<dbReference type="InterPro" id="IPR036388">
    <property type="entry name" value="WH-like_DNA-bd_sf"/>
</dbReference>
<dbReference type="CDD" id="cd06170">
    <property type="entry name" value="LuxR_C_like"/>
    <property type="match status" value="1"/>
</dbReference>
<evidence type="ECO:0000256" key="2">
    <source>
        <dbReference type="ARBA" id="ARBA00023125"/>
    </source>
</evidence>
<dbReference type="InterPro" id="IPR029016">
    <property type="entry name" value="GAF-like_dom_sf"/>
</dbReference>
<dbReference type="PANTHER" id="PTHR44688">
    <property type="entry name" value="DNA-BINDING TRANSCRIPTIONAL ACTIVATOR DEVR_DOSR"/>
    <property type="match status" value="1"/>
</dbReference>
<feature type="domain" description="HTH luxR-type" evidence="5">
    <location>
        <begin position="341"/>
        <end position="406"/>
    </location>
</feature>
<dbReference type="Gene3D" id="3.30.450.40">
    <property type="match status" value="1"/>
</dbReference>
<name>A0A243QEX4_9ACTN</name>
<keyword evidence="3" id="KW-0804">Transcription</keyword>